<dbReference type="EMBL" id="MCFJ01000027">
    <property type="protein sequence ID" value="ORY55499.1"/>
    <property type="molecule type" value="Genomic_DNA"/>
</dbReference>
<dbReference type="Proteomes" id="UP000193689">
    <property type="component" value="Unassembled WGS sequence"/>
</dbReference>
<keyword evidence="3" id="KW-1185">Reference proteome</keyword>
<evidence type="ECO:0000256" key="1">
    <source>
        <dbReference type="SAM" id="MobiDB-lite"/>
    </source>
</evidence>
<evidence type="ECO:0000313" key="3">
    <source>
        <dbReference type="Proteomes" id="UP000193689"/>
    </source>
</evidence>
<reference evidence="2 3" key="1">
    <citation type="submission" date="2016-07" db="EMBL/GenBank/DDBJ databases">
        <title>Pervasive Adenine N6-methylation of Active Genes in Fungi.</title>
        <authorList>
            <consortium name="DOE Joint Genome Institute"/>
            <person name="Mondo S.J."/>
            <person name="Dannebaum R.O."/>
            <person name="Kuo R.C."/>
            <person name="Labutti K."/>
            <person name="Haridas S."/>
            <person name="Kuo A."/>
            <person name="Salamov A."/>
            <person name="Ahrendt S.R."/>
            <person name="Lipzen A."/>
            <person name="Sullivan W."/>
            <person name="Andreopoulos W.B."/>
            <person name="Clum A."/>
            <person name="Lindquist E."/>
            <person name="Daum C."/>
            <person name="Ramamoorthy G.K."/>
            <person name="Gryganskyi A."/>
            <person name="Culley D."/>
            <person name="Magnuson J.K."/>
            <person name="James T.Y."/>
            <person name="O'Malley M.A."/>
            <person name="Stajich J.E."/>
            <person name="Spatafora J.W."/>
            <person name="Visel A."/>
            <person name="Grigoriev I.V."/>
        </authorList>
    </citation>
    <scope>NUCLEOTIDE SEQUENCE [LARGE SCALE GENOMIC DNA]</scope>
    <source>
        <strain evidence="2 3">CBS 129021</strain>
    </source>
</reference>
<dbReference type="STRING" id="1141098.A0A1Y2D8B4"/>
<organism evidence="2 3">
    <name type="scientific">Pseudomassariella vexata</name>
    <dbReference type="NCBI Taxonomy" id="1141098"/>
    <lineage>
        <taxon>Eukaryota</taxon>
        <taxon>Fungi</taxon>
        <taxon>Dikarya</taxon>
        <taxon>Ascomycota</taxon>
        <taxon>Pezizomycotina</taxon>
        <taxon>Sordariomycetes</taxon>
        <taxon>Xylariomycetidae</taxon>
        <taxon>Amphisphaeriales</taxon>
        <taxon>Pseudomassariaceae</taxon>
        <taxon>Pseudomassariella</taxon>
    </lineage>
</organism>
<feature type="region of interest" description="Disordered" evidence="1">
    <location>
        <begin position="37"/>
        <end position="58"/>
    </location>
</feature>
<accession>A0A1Y2D8B4</accession>
<comment type="caution">
    <text evidence="2">The sequence shown here is derived from an EMBL/GenBank/DDBJ whole genome shotgun (WGS) entry which is preliminary data.</text>
</comment>
<evidence type="ECO:0008006" key="4">
    <source>
        <dbReference type="Google" id="ProtNLM"/>
    </source>
</evidence>
<dbReference type="AlphaFoldDB" id="A0A1Y2D8B4"/>
<dbReference type="RefSeq" id="XP_040709646.1">
    <property type="nucleotide sequence ID" value="XM_040864619.1"/>
</dbReference>
<feature type="compositionally biased region" description="Basic residues" evidence="1">
    <location>
        <begin position="42"/>
        <end position="54"/>
    </location>
</feature>
<sequence>MAPYLPQTDHSASHSSLVSSFITQLEMMVGQFAVGDFSSSRERRRGRSPSRRKPLPYTSRVLHRCDGNSSIRSSIDNGAGSLCLDYRDLHNQIATVEIDPEGDVLLIMGESCVENKTKTEPEPEPEQITLMTFKVCSRTISRASTPLKEIILMEGKKVDINNERWIVHLPDDLPKPFATLLKIMHGYFDQVPVGNPHTYGEIYEIAVLADKYDVARLLRPWASQWIKSLGTQLEDTDVNAIECLERRSWIAWVLGGKETFCRSLYGLAIRACNDASPKEKNKSIQLQNLFHEIKEPPGALDAITALRLEILEAMLKPFRDSERAIIAQENTTPSGCFGCATHSARCNDVMLVSAIRCLAISGLWPLPEPSQIEVSACSIEKRLRSLNILAHPRHAKCQQSLESFLKNRWPSQGHSLRITEPQRRHLEAQAKKTGLEHVAFDV</sequence>
<dbReference type="InParanoid" id="A0A1Y2D8B4"/>
<protein>
    <recommendedName>
        <fullName evidence="4">BTB domain-containing protein</fullName>
    </recommendedName>
</protein>
<dbReference type="GeneID" id="63780831"/>
<name>A0A1Y2D8B4_9PEZI</name>
<gene>
    <name evidence="2" type="ORF">BCR38DRAFT_491125</name>
</gene>
<proteinExistence type="predicted"/>
<evidence type="ECO:0000313" key="2">
    <source>
        <dbReference type="EMBL" id="ORY55499.1"/>
    </source>
</evidence>
<dbReference type="OrthoDB" id="5275938at2759"/>